<keyword evidence="1" id="KW-1133">Transmembrane helix</keyword>
<reference evidence="4 5" key="1">
    <citation type="journal article" date="2020" name="Nat. Food">
        <title>A phased Vanilla planifolia genome enables genetic improvement of flavour and production.</title>
        <authorList>
            <person name="Hasing T."/>
            <person name="Tang H."/>
            <person name="Brym M."/>
            <person name="Khazi F."/>
            <person name="Huang T."/>
            <person name="Chambers A.H."/>
        </authorList>
    </citation>
    <scope>NUCLEOTIDE SEQUENCE [LARGE SCALE GENOMIC DNA]</scope>
    <source>
        <tissue evidence="2">Leaf</tissue>
    </source>
</reference>
<dbReference type="EMBL" id="JADCNL010000561">
    <property type="protein sequence ID" value="KAG0446654.1"/>
    <property type="molecule type" value="Genomic_DNA"/>
</dbReference>
<gene>
    <name evidence="3" type="ORF">HPP92_028732</name>
    <name evidence="2" type="ORF">HPP92_028743</name>
</gene>
<evidence type="ECO:0000313" key="2">
    <source>
        <dbReference type="EMBL" id="KAG0446612.1"/>
    </source>
</evidence>
<evidence type="ECO:0000313" key="4">
    <source>
        <dbReference type="Proteomes" id="UP000636800"/>
    </source>
</evidence>
<evidence type="ECO:0000256" key="1">
    <source>
        <dbReference type="SAM" id="Phobius"/>
    </source>
</evidence>
<keyword evidence="1" id="KW-0472">Membrane</keyword>
<sequence>MHSLLSVPPAISLAADLMITTASISVLSFGRKVRCMAMTKGYPNKDGLLHFCLCAWCPLQCVIPPDAVSTCAFTPFYITFTGVAGDTCYLHSILVHHSFLAKG</sequence>
<dbReference type="EMBL" id="JADCNM010000562">
    <property type="protein sequence ID" value="KAG0446612.1"/>
    <property type="molecule type" value="Genomic_DNA"/>
</dbReference>
<protein>
    <submittedName>
        <fullName evidence="2">Uncharacterized protein</fullName>
    </submittedName>
</protein>
<comment type="caution">
    <text evidence="2">The sequence shown here is derived from an EMBL/GenBank/DDBJ whole genome shotgun (WGS) entry which is preliminary data.</text>
</comment>
<organism evidence="2 5">
    <name type="scientific">Vanilla planifolia</name>
    <name type="common">Vanilla</name>
    <dbReference type="NCBI Taxonomy" id="51239"/>
    <lineage>
        <taxon>Eukaryota</taxon>
        <taxon>Viridiplantae</taxon>
        <taxon>Streptophyta</taxon>
        <taxon>Embryophyta</taxon>
        <taxon>Tracheophyta</taxon>
        <taxon>Spermatophyta</taxon>
        <taxon>Magnoliopsida</taxon>
        <taxon>Liliopsida</taxon>
        <taxon>Asparagales</taxon>
        <taxon>Orchidaceae</taxon>
        <taxon>Vanilloideae</taxon>
        <taxon>Vanilleae</taxon>
        <taxon>Vanilla</taxon>
    </lineage>
</organism>
<keyword evidence="1" id="KW-0812">Transmembrane</keyword>
<accession>A0A835P7E4</accession>
<evidence type="ECO:0000313" key="5">
    <source>
        <dbReference type="Proteomes" id="UP000639772"/>
    </source>
</evidence>
<proteinExistence type="predicted"/>
<name>A0A835P7E4_VANPL</name>
<dbReference type="AlphaFoldDB" id="A0A835P7E4"/>
<keyword evidence="4" id="KW-1185">Reference proteome</keyword>
<dbReference type="Proteomes" id="UP000639772">
    <property type="component" value="Unassembled WGS sequence"/>
</dbReference>
<evidence type="ECO:0000313" key="3">
    <source>
        <dbReference type="EMBL" id="KAG0446654.1"/>
    </source>
</evidence>
<feature type="transmembrane region" description="Helical" evidence="1">
    <location>
        <begin position="6"/>
        <end position="30"/>
    </location>
</feature>
<dbReference type="Proteomes" id="UP000636800">
    <property type="component" value="Unassembled WGS sequence"/>
</dbReference>